<evidence type="ECO:0000256" key="2">
    <source>
        <dbReference type="ARBA" id="ARBA00022598"/>
    </source>
</evidence>
<evidence type="ECO:0000256" key="10">
    <source>
        <dbReference type="HAMAP-Rule" id="MF_02019"/>
    </source>
</evidence>
<comment type="pathway">
    <text evidence="10 11">Cell wall biogenesis; peptidoglycan biosynthesis.</text>
</comment>
<evidence type="ECO:0000256" key="6">
    <source>
        <dbReference type="ARBA" id="ARBA00022960"/>
    </source>
</evidence>
<dbReference type="NCBIfam" id="TIGR01143">
    <property type="entry name" value="murF"/>
    <property type="match status" value="1"/>
</dbReference>
<protein>
    <recommendedName>
        <fullName evidence="10 11">UDP-N-acetylmuramoyl-tripeptide--D-alanyl-D-alanine ligase</fullName>
        <ecNumber evidence="10 11">6.3.2.10</ecNumber>
    </recommendedName>
    <alternativeName>
        <fullName evidence="10">D-alanyl-D-alanine-adding enzyme</fullName>
    </alternativeName>
</protein>
<evidence type="ECO:0000313" key="16">
    <source>
        <dbReference type="Proteomes" id="UP001203338"/>
    </source>
</evidence>
<evidence type="ECO:0000259" key="12">
    <source>
        <dbReference type="Pfam" id="PF01225"/>
    </source>
</evidence>
<keyword evidence="3 10" id="KW-0132">Cell division</keyword>
<feature type="domain" description="Mur ligase N-terminal catalytic" evidence="12">
    <location>
        <begin position="27"/>
        <end position="72"/>
    </location>
</feature>
<dbReference type="InterPro" id="IPR000713">
    <property type="entry name" value="Mur_ligase_N"/>
</dbReference>
<dbReference type="SUPFAM" id="SSF53623">
    <property type="entry name" value="MurD-like peptide ligases, catalytic domain"/>
    <property type="match status" value="1"/>
</dbReference>
<dbReference type="SUPFAM" id="SSF53244">
    <property type="entry name" value="MurD-like peptide ligases, peptide-binding domain"/>
    <property type="match status" value="1"/>
</dbReference>
<keyword evidence="6 10" id="KW-0133">Cell shape</keyword>
<dbReference type="EMBL" id="JAMFLX010000003">
    <property type="protein sequence ID" value="MCL6268974.1"/>
    <property type="molecule type" value="Genomic_DNA"/>
</dbReference>
<dbReference type="Gene3D" id="3.90.190.20">
    <property type="entry name" value="Mur ligase, C-terminal domain"/>
    <property type="match status" value="1"/>
</dbReference>
<dbReference type="InterPro" id="IPR036615">
    <property type="entry name" value="Mur_ligase_C_dom_sf"/>
</dbReference>
<dbReference type="Pfam" id="PF02875">
    <property type="entry name" value="Mur_ligase_C"/>
    <property type="match status" value="1"/>
</dbReference>
<dbReference type="RefSeq" id="WP_249697803.1">
    <property type="nucleotide sequence ID" value="NZ_JAMFLX010000003.1"/>
</dbReference>
<sequence>MIASKHLSGLADALSAKLIGDDAETGSVSINTRTLQPGQLFVAIKGPNFDGHRYVEAALEKGACGAVVSEKGGGLPRVLVQDTEDALTAIGRLNRDAFGGLVLGVTGSSGKTSVKEMLAAIFSQVGETLSTKGNLNNAYGVPVTLSGLTDDHKFAVVEMGTNSPGEIAHLTSIVRPHISMVNNAGGSHIAGLGGLAGVVQEKGAIFDRLPEDGCAIINLDDAHAEIWRERVAKNSGCRVATFSLKNQDATSRAEDIVTEDDGMHFTLHLDGKNTPVHLQFWGKHQVTNACAAAAVAYAAGIDIETIAAGLGEARPYARRGQRFRTGSGALIIDESYNANPESTQASIDELVDCDGYRILIVGDMSEEHFESEKDGIRLHRELGKYARKAGIDRVLTYGNWSSHLHTGFKGEGKHFTDKQELCDWLLPHLNPGVVVLVKGSFTAGMNQIVSACLADSAVDNSTETATEGN</sequence>
<feature type="binding site" evidence="10">
    <location>
        <begin position="107"/>
        <end position="113"/>
    </location>
    <ligand>
        <name>ATP</name>
        <dbReference type="ChEBI" id="CHEBI:30616"/>
    </ligand>
</feature>
<keyword evidence="1 10" id="KW-0963">Cytoplasm</keyword>
<dbReference type="EC" id="6.3.2.10" evidence="10 11"/>
<dbReference type="Pfam" id="PF08245">
    <property type="entry name" value="Mur_ligase_M"/>
    <property type="match status" value="1"/>
</dbReference>
<keyword evidence="8 10" id="KW-0131">Cell cycle</keyword>
<proteinExistence type="inferred from homology"/>
<keyword evidence="9 10" id="KW-0961">Cell wall biogenesis/degradation</keyword>
<evidence type="ECO:0000256" key="8">
    <source>
        <dbReference type="ARBA" id="ARBA00023306"/>
    </source>
</evidence>
<feature type="domain" description="Mur ligase central" evidence="14">
    <location>
        <begin position="105"/>
        <end position="296"/>
    </location>
</feature>
<comment type="caution">
    <text evidence="15">The sequence shown here is derived from an EMBL/GenBank/DDBJ whole genome shotgun (WGS) entry which is preliminary data.</text>
</comment>
<evidence type="ECO:0000256" key="7">
    <source>
        <dbReference type="ARBA" id="ARBA00022984"/>
    </source>
</evidence>
<comment type="similarity">
    <text evidence="10">Belongs to the MurCDEF family. MurF subfamily.</text>
</comment>
<dbReference type="SUPFAM" id="SSF63418">
    <property type="entry name" value="MurE/MurF N-terminal domain"/>
    <property type="match status" value="1"/>
</dbReference>
<evidence type="ECO:0000259" key="13">
    <source>
        <dbReference type="Pfam" id="PF02875"/>
    </source>
</evidence>
<dbReference type="PANTHER" id="PTHR43024">
    <property type="entry name" value="UDP-N-ACETYLMURAMOYL-TRIPEPTIDE--D-ALANYL-D-ALANINE LIGASE"/>
    <property type="match status" value="1"/>
</dbReference>
<dbReference type="Proteomes" id="UP001203338">
    <property type="component" value="Unassembled WGS sequence"/>
</dbReference>
<evidence type="ECO:0000256" key="11">
    <source>
        <dbReference type="RuleBase" id="RU004136"/>
    </source>
</evidence>
<dbReference type="InterPro" id="IPR051046">
    <property type="entry name" value="MurCDEF_CellWall_CoF430Synth"/>
</dbReference>
<name>A0ABT0PC60_9GAMM</name>
<keyword evidence="2 10" id="KW-0436">Ligase</keyword>
<reference evidence="15 16" key="1">
    <citation type="submission" date="2022-05" db="EMBL/GenBank/DDBJ databases">
        <authorList>
            <person name="Park J.-S."/>
        </authorList>
    </citation>
    <scope>NUCLEOTIDE SEQUENCE [LARGE SCALE GENOMIC DNA]</scope>
    <source>
        <strain evidence="15 16">2012CJ34-2</strain>
    </source>
</reference>
<evidence type="ECO:0000256" key="3">
    <source>
        <dbReference type="ARBA" id="ARBA00022618"/>
    </source>
</evidence>
<comment type="function">
    <text evidence="10 11">Involved in cell wall formation. Catalyzes the final step in the synthesis of UDP-N-acetylmuramoyl-pentapeptide, the precursor of murein.</text>
</comment>
<evidence type="ECO:0000256" key="4">
    <source>
        <dbReference type="ARBA" id="ARBA00022741"/>
    </source>
</evidence>
<feature type="domain" description="Mur ligase C-terminal" evidence="13">
    <location>
        <begin position="318"/>
        <end position="441"/>
    </location>
</feature>
<evidence type="ECO:0000256" key="5">
    <source>
        <dbReference type="ARBA" id="ARBA00022840"/>
    </source>
</evidence>
<gene>
    <name evidence="10 15" type="primary">murF</name>
    <name evidence="15" type="ORF">M3P05_03330</name>
</gene>
<dbReference type="InterPro" id="IPR035911">
    <property type="entry name" value="MurE/MurF_N"/>
</dbReference>
<evidence type="ECO:0000256" key="9">
    <source>
        <dbReference type="ARBA" id="ARBA00023316"/>
    </source>
</evidence>
<comment type="catalytic activity">
    <reaction evidence="10 11">
        <text>D-alanyl-D-alanine + UDP-N-acetyl-alpha-D-muramoyl-L-alanyl-gamma-D-glutamyl-meso-2,6-diaminopimelate + ATP = UDP-N-acetyl-alpha-D-muramoyl-L-alanyl-gamma-D-glutamyl-meso-2,6-diaminopimeloyl-D-alanyl-D-alanine + ADP + phosphate + H(+)</text>
        <dbReference type="Rhea" id="RHEA:28374"/>
        <dbReference type="ChEBI" id="CHEBI:15378"/>
        <dbReference type="ChEBI" id="CHEBI:30616"/>
        <dbReference type="ChEBI" id="CHEBI:43474"/>
        <dbReference type="ChEBI" id="CHEBI:57822"/>
        <dbReference type="ChEBI" id="CHEBI:61386"/>
        <dbReference type="ChEBI" id="CHEBI:83905"/>
        <dbReference type="ChEBI" id="CHEBI:456216"/>
        <dbReference type="EC" id="6.3.2.10"/>
    </reaction>
</comment>
<dbReference type="PANTHER" id="PTHR43024:SF1">
    <property type="entry name" value="UDP-N-ACETYLMURAMOYL-TRIPEPTIDE--D-ALANYL-D-ALANINE LIGASE"/>
    <property type="match status" value="1"/>
</dbReference>
<accession>A0ABT0PC60</accession>
<keyword evidence="7 10" id="KW-0573">Peptidoglycan synthesis</keyword>
<dbReference type="GO" id="GO:0016874">
    <property type="term" value="F:ligase activity"/>
    <property type="evidence" value="ECO:0007669"/>
    <property type="project" value="UniProtKB-KW"/>
</dbReference>
<dbReference type="InterPro" id="IPR004101">
    <property type="entry name" value="Mur_ligase_C"/>
</dbReference>
<dbReference type="Gene3D" id="3.40.1190.10">
    <property type="entry name" value="Mur-like, catalytic domain"/>
    <property type="match status" value="1"/>
</dbReference>
<evidence type="ECO:0000313" key="15">
    <source>
        <dbReference type="EMBL" id="MCL6268974.1"/>
    </source>
</evidence>
<dbReference type="InterPro" id="IPR013221">
    <property type="entry name" value="Mur_ligase_cen"/>
</dbReference>
<comment type="subcellular location">
    <subcellularLocation>
        <location evidence="10 11">Cytoplasm</location>
    </subcellularLocation>
</comment>
<keyword evidence="5 10" id="KW-0067">ATP-binding</keyword>
<evidence type="ECO:0000259" key="14">
    <source>
        <dbReference type="Pfam" id="PF08245"/>
    </source>
</evidence>
<evidence type="ECO:0000256" key="1">
    <source>
        <dbReference type="ARBA" id="ARBA00022490"/>
    </source>
</evidence>
<dbReference type="InterPro" id="IPR036565">
    <property type="entry name" value="Mur-like_cat_sf"/>
</dbReference>
<dbReference type="InterPro" id="IPR005863">
    <property type="entry name" value="UDP-N-AcMur_synth"/>
</dbReference>
<keyword evidence="4 10" id="KW-0547">Nucleotide-binding</keyword>
<keyword evidence="16" id="KW-1185">Reference proteome</keyword>
<dbReference type="HAMAP" id="MF_02019">
    <property type="entry name" value="MurF"/>
    <property type="match status" value="1"/>
</dbReference>
<organism evidence="15 16">
    <name type="scientific">Parendozoicomonas callyspongiae</name>
    <dbReference type="NCBI Taxonomy" id="2942213"/>
    <lineage>
        <taxon>Bacteria</taxon>
        <taxon>Pseudomonadati</taxon>
        <taxon>Pseudomonadota</taxon>
        <taxon>Gammaproteobacteria</taxon>
        <taxon>Oceanospirillales</taxon>
        <taxon>Endozoicomonadaceae</taxon>
        <taxon>Parendozoicomonas</taxon>
    </lineage>
</organism>
<dbReference type="Gene3D" id="3.40.1390.10">
    <property type="entry name" value="MurE/MurF, N-terminal domain"/>
    <property type="match status" value="1"/>
</dbReference>
<dbReference type="Pfam" id="PF01225">
    <property type="entry name" value="Mur_ligase"/>
    <property type="match status" value="1"/>
</dbReference>